<proteinExistence type="predicted"/>
<dbReference type="HOGENOM" id="CLU_672788_0_0_1"/>
<dbReference type="InParanoid" id="W4KEF1"/>
<evidence type="ECO:0000256" key="1">
    <source>
        <dbReference type="SAM" id="MobiDB-lite"/>
    </source>
</evidence>
<protein>
    <submittedName>
        <fullName evidence="2">Uncharacterized protein</fullName>
    </submittedName>
</protein>
<keyword evidence="3" id="KW-1185">Reference proteome</keyword>
<feature type="region of interest" description="Disordered" evidence="1">
    <location>
        <begin position="1"/>
        <end position="23"/>
    </location>
</feature>
<dbReference type="STRING" id="747525.W4KEF1"/>
<sequence>MDRRPVSSAAASPGSFTGGVLHYPVGTTARTRRGSASLLALPYSHNQQQSSSRSFSPTPSTGGDDGTDRTLSGRDRPKSRFSLSSFKQWRPGRNVSYGPGPHEASTSNMTTTSKPSRQNSSGQASTTATSPTDGARSSDEVSPIVGGSGSGLSSGVVVRDYRRHSGPHVTMAMRASSWGNVGEYSRQAEEVTSIHSGDREEAVDEEVMLFGAGGVANGPLPPTPNGGINVPMSPVPNFSALDAVCLDAQSPPQSHHSTLKAVPHELLHSVTGRDPATEADPAVHDASTYGRGASGVASSRPHAPSPLAHLSYSSEDLGQYDYDDDDDSSSFFERASEVDGAEDDGPLSTSQIFDDEDDESDEESVPLEVRRRRPSWSVVPPDQDQDSGEEEEEDDEDDDDEDEVDIEES</sequence>
<feature type="compositionally biased region" description="Acidic residues" evidence="1">
    <location>
        <begin position="383"/>
        <end position="409"/>
    </location>
</feature>
<organism evidence="2 3">
    <name type="scientific">Heterobasidion irregulare (strain TC 32-1)</name>
    <dbReference type="NCBI Taxonomy" id="747525"/>
    <lineage>
        <taxon>Eukaryota</taxon>
        <taxon>Fungi</taxon>
        <taxon>Dikarya</taxon>
        <taxon>Basidiomycota</taxon>
        <taxon>Agaricomycotina</taxon>
        <taxon>Agaricomycetes</taxon>
        <taxon>Russulales</taxon>
        <taxon>Bondarzewiaceae</taxon>
        <taxon>Heterobasidion</taxon>
        <taxon>Heterobasidion annosum species complex</taxon>
    </lineage>
</organism>
<name>W4KEF1_HETIT</name>
<dbReference type="GeneID" id="20672760"/>
<feature type="compositionally biased region" description="Basic and acidic residues" evidence="1">
    <location>
        <begin position="66"/>
        <end position="78"/>
    </location>
</feature>
<feature type="region of interest" description="Disordered" evidence="1">
    <location>
        <begin position="36"/>
        <end position="156"/>
    </location>
</feature>
<dbReference type="Proteomes" id="UP000030671">
    <property type="component" value="Unassembled WGS sequence"/>
</dbReference>
<dbReference type="EMBL" id="KI925457">
    <property type="protein sequence ID" value="ETW83436.1"/>
    <property type="molecule type" value="Genomic_DNA"/>
</dbReference>
<evidence type="ECO:0000313" key="2">
    <source>
        <dbReference type="EMBL" id="ETW83436.1"/>
    </source>
</evidence>
<feature type="compositionally biased region" description="Polar residues" evidence="1">
    <location>
        <begin position="104"/>
        <end position="132"/>
    </location>
</feature>
<feature type="compositionally biased region" description="Low complexity" evidence="1">
    <location>
        <begin position="47"/>
        <end position="61"/>
    </location>
</feature>
<reference evidence="2 3" key="1">
    <citation type="journal article" date="2012" name="New Phytol.">
        <title>Insight into trade-off between wood decay and parasitism from the genome of a fungal forest pathogen.</title>
        <authorList>
            <person name="Olson A."/>
            <person name="Aerts A."/>
            <person name="Asiegbu F."/>
            <person name="Belbahri L."/>
            <person name="Bouzid O."/>
            <person name="Broberg A."/>
            <person name="Canback B."/>
            <person name="Coutinho P.M."/>
            <person name="Cullen D."/>
            <person name="Dalman K."/>
            <person name="Deflorio G."/>
            <person name="van Diepen L.T."/>
            <person name="Dunand C."/>
            <person name="Duplessis S."/>
            <person name="Durling M."/>
            <person name="Gonthier P."/>
            <person name="Grimwood J."/>
            <person name="Fossdal C.G."/>
            <person name="Hansson D."/>
            <person name="Henrissat B."/>
            <person name="Hietala A."/>
            <person name="Himmelstrand K."/>
            <person name="Hoffmeister D."/>
            <person name="Hogberg N."/>
            <person name="James T.Y."/>
            <person name="Karlsson M."/>
            <person name="Kohler A."/>
            <person name="Kues U."/>
            <person name="Lee Y.H."/>
            <person name="Lin Y.C."/>
            <person name="Lind M."/>
            <person name="Lindquist E."/>
            <person name="Lombard V."/>
            <person name="Lucas S."/>
            <person name="Lunden K."/>
            <person name="Morin E."/>
            <person name="Murat C."/>
            <person name="Park J."/>
            <person name="Raffaello T."/>
            <person name="Rouze P."/>
            <person name="Salamov A."/>
            <person name="Schmutz J."/>
            <person name="Solheim H."/>
            <person name="Stahlberg J."/>
            <person name="Velez H."/>
            <person name="de Vries R.P."/>
            <person name="Wiebenga A."/>
            <person name="Woodward S."/>
            <person name="Yakovlev I."/>
            <person name="Garbelotto M."/>
            <person name="Martin F."/>
            <person name="Grigoriev I.V."/>
            <person name="Stenlid J."/>
        </authorList>
    </citation>
    <scope>NUCLEOTIDE SEQUENCE [LARGE SCALE GENOMIC DNA]</scope>
    <source>
        <strain evidence="2 3">TC 32-1</strain>
    </source>
</reference>
<gene>
    <name evidence="2" type="ORF">HETIRDRAFT_409222</name>
</gene>
<evidence type="ECO:0000313" key="3">
    <source>
        <dbReference type="Proteomes" id="UP000030671"/>
    </source>
</evidence>
<feature type="compositionally biased region" description="Acidic residues" evidence="1">
    <location>
        <begin position="353"/>
        <end position="365"/>
    </location>
</feature>
<dbReference type="RefSeq" id="XP_009545684.1">
    <property type="nucleotide sequence ID" value="XM_009547389.1"/>
</dbReference>
<dbReference type="OrthoDB" id="2667239at2759"/>
<feature type="region of interest" description="Disordered" evidence="1">
    <location>
        <begin position="272"/>
        <end position="409"/>
    </location>
</feature>
<dbReference type="AlphaFoldDB" id="W4KEF1"/>
<dbReference type="KEGG" id="hir:HETIRDRAFT_409222"/>
<accession>W4KEF1</accession>